<sequence length="1162" mass="131795">MLDPNDIPLLRLRQLDFLVKHRFIAATCKLDAVATTLFVRIYLIPWDLSGVHGKLRVRDEDSIVAPARNHLRSLFTEIIQDNYAWAALASAQDGTSVQRFFRNKSDSRTMAEIYNELRSPKPSAKFAVDSIPGMKSALYSYQKETVATMLACELEPSSMADPLYMPVTGIDGSVFYLQPETFELLQECPRVVQTRGGLLCEELGTGKTIMTLGLILTTLSQLPRPAESILDPRPVLSPLSFRHFPTADDAQARARLLQDSTVKRRKQAALAEPSVIPSLLEHLLHYCAVKPDAVGLRHRQDEVEQRGLWKLLARNSPFYHHYEVAIPEVSRSRRKEKNPGPRVMYLSPGTIVLVPDNLFYQWRNEIMKHCHSTLRVLEVTSRPLPSASELASDYDIILMTYARFSQEASADKVSQLHSWKICECPGYRGTRVPKCKCNAGFDRAKVSPLLQVRWKRLVIDEGHISAHKHTNLISLSRVLSVERKWIVTGTPTPNLLGLRHGQGSELQYPEDPDEPHRSGSDSTDDEQSMRQWTRDDRQDLNKLSTMMSQFLCVPQFAASPKLFERLVIAPLMGPKGPRPGAVQVLTQVMETTMIRHRVDDIENDVLLPFMSRETILLDLDPYALMSYNAMQAMIAVNAVDSERTDQDYLFHPANAASLNQLVDNMSQVMFWHVDDHKAFNVDEIASRAKDFVANMAERTTSEADRILMEQALKHVKMAANNSTWREMQRHAFVCHRMHGFANEDIYRAWTTWTVVHGSEKWLRTDRASELKKFVIAHPLAKDDRLIEAGKDVQEEERQRLALLSISNSKKSKKGKDTREVNAHRKEVETVKHIVATQEKQDELHREYLACLARMKKAYEQEEVDVEGDRSPSTSSAPALPKTASSRLLVNSPLAGLHVRNSTSTKLDYIINEIRQYSGREKFLIFSRSPLTLAYVAEGLELIGTKYLQFTTRVSREQRQHNIVTFESSDLYRVFLMELQHGARGLNLIAASRVIFCEPVWQADVESQAIKKNPVFVKTLAIRSTAEEVMVSRRDAFLKNDKQPKLTEDARIRDFIANPTFLLQSSAPRLELDFPLFHIPEPDSEHPELPRVKSAKKPTFANISPKTARKPLFVVPSSDGAAVYNGPIALPRKRKSEPQARAGASSVVPQLPRKKARLVHFVE</sequence>
<proteinExistence type="predicted"/>
<keyword evidence="7" id="KW-1185">Reference proteome</keyword>
<evidence type="ECO:0000256" key="4">
    <source>
        <dbReference type="SAM" id="MobiDB-lite"/>
    </source>
</evidence>
<dbReference type="GO" id="GO:0005634">
    <property type="term" value="C:nucleus"/>
    <property type="evidence" value="ECO:0007669"/>
    <property type="project" value="TreeGrafter"/>
</dbReference>
<dbReference type="SMART" id="SM00487">
    <property type="entry name" value="DEXDc"/>
    <property type="match status" value="1"/>
</dbReference>
<feature type="domain" description="Helicase ATP-binding" evidence="5">
    <location>
        <begin position="170"/>
        <end position="528"/>
    </location>
</feature>
<dbReference type="InParanoid" id="S8E1D0"/>
<dbReference type="Proteomes" id="UP000015241">
    <property type="component" value="Unassembled WGS sequence"/>
</dbReference>
<dbReference type="InterPro" id="IPR050628">
    <property type="entry name" value="SNF2_RAD54_helicase_TF"/>
</dbReference>
<dbReference type="InterPro" id="IPR001650">
    <property type="entry name" value="Helicase_C-like"/>
</dbReference>
<feature type="region of interest" description="Disordered" evidence="4">
    <location>
        <begin position="862"/>
        <end position="881"/>
    </location>
</feature>
<dbReference type="Gene3D" id="3.40.50.10810">
    <property type="entry name" value="Tandem AAA-ATPase domain"/>
    <property type="match status" value="1"/>
</dbReference>
<evidence type="ECO:0000256" key="2">
    <source>
        <dbReference type="ARBA" id="ARBA00022801"/>
    </source>
</evidence>
<feature type="region of interest" description="Disordered" evidence="4">
    <location>
        <begin position="1128"/>
        <end position="1148"/>
    </location>
</feature>
<reference evidence="6 7" key="1">
    <citation type="journal article" date="2012" name="Science">
        <title>The Paleozoic origin of enzymatic lignin decomposition reconstructed from 31 fungal genomes.</title>
        <authorList>
            <person name="Floudas D."/>
            <person name="Binder M."/>
            <person name="Riley R."/>
            <person name="Barry K."/>
            <person name="Blanchette R.A."/>
            <person name="Henrissat B."/>
            <person name="Martinez A.T."/>
            <person name="Otillar R."/>
            <person name="Spatafora J.W."/>
            <person name="Yadav J.S."/>
            <person name="Aerts A."/>
            <person name="Benoit I."/>
            <person name="Boyd A."/>
            <person name="Carlson A."/>
            <person name="Copeland A."/>
            <person name="Coutinho P.M."/>
            <person name="de Vries R.P."/>
            <person name="Ferreira P."/>
            <person name="Findley K."/>
            <person name="Foster B."/>
            <person name="Gaskell J."/>
            <person name="Glotzer D."/>
            <person name="Gorecki P."/>
            <person name="Heitman J."/>
            <person name="Hesse C."/>
            <person name="Hori C."/>
            <person name="Igarashi K."/>
            <person name="Jurgens J.A."/>
            <person name="Kallen N."/>
            <person name="Kersten P."/>
            <person name="Kohler A."/>
            <person name="Kuees U."/>
            <person name="Kumar T.K.A."/>
            <person name="Kuo A."/>
            <person name="LaButti K."/>
            <person name="Larrondo L.F."/>
            <person name="Lindquist E."/>
            <person name="Ling A."/>
            <person name="Lombard V."/>
            <person name="Lucas S."/>
            <person name="Lundell T."/>
            <person name="Martin R."/>
            <person name="McLaughlin D.J."/>
            <person name="Morgenstern I."/>
            <person name="Morin E."/>
            <person name="Murat C."/>
            <person name="Nagy L.G."/>
            <person name="Nolan M."/>
            <person name="Ohm R.A."/>
            <person name="Patyshakuliyeva A."/>
            <person name="Rokas A."/>
            <person name="Ruiz-Duenas F.J."/>
            <person name="Sabat G."/>
            <person name="Salamov A."/>
            <person name="Samejima M."/>
            <person name="Schmutz J."/>
            <person name="Slot J.C."/>
            <person name="St John F."/>
            <person name="Stenlid J."/>
            <person name="Sun H."/>
            <person name="Sun S."/>
            <person name="Syed K."/>
            <person name="Tsang A."/>
            <person name="Wiebenga A."/>
            <person name="Young D."/>
            <person name="Pisabarro A."/>
            <person name="Eastwood D.C."/>
            <person name="Martin F."/>
            <person name="Cullen D."/>
            <person name="Grigoriev I.V."/>
            <person name="Hibbett D.S."/>
        </authorList>
    </citation>
    <scope>NUCLEOTIDE SEQUENCE</scope>
    <source>
        <strain evidence="7">FP-58527</strain>
    </source>
</reference>
<dbReference type="Pfam" id="PF00176">
    <property type="entry name" value="SNF2-rel_dom"/>
    <property type="match status" value="1"/>
</dbReference>
<name>S8E1D0_FOMSC</name>
<dbReference type="GO" id="GO:0005524">
    <property type="term" value="F:ATP binding"/>
    <property type="evidence" value="ECO:0007669"/>
    <property type="project" value="UniProtKB-KW"/>
</dbReference>
<dbReference type="PANTHER" id="PTHR45626:SF51">
    <property type="entry name" value="SNF2-RELATED DOMAIN-CONTAINING PROTEIN"/>
    <property type="match status" value="1"/>
</dbReference>
<dbReference type="InterPro" id="IPR014001">
    <property type="entry name" value="Helicase_ATP-bd"/>
</dbReference>
<dbReference type="HOGENOM" id="CLU_003233_0_1_1"/>
<dbReference type="eggNOG" id="KOG4439">
    <property type="taxonomic scope" value="Eukaryota"/>
</dbReference>
<dbReference type="EMBL" id="KE504160">
    <property type="protein sequence ID" value="EPS98996.1"/>
    <property type="molecule type" value="Genomic_DNA"/>
</dbReference>
<gene>
    <name evidence="6" type="ORF">FOMPIDRAFT_85201</name>
</gene>
<evidence type="ECO:0000259" key="5">
    <source>
        <dbReference type="SMART" id="SM00487"/>
    </source>
</evidence>
<dbReference type="InterPro" id="IPR027417">
    <property type="entry name" value="P-loop_NTPase"/>
</dbReference>
<feature type="compositionally biased region" description="Basic and acidic residues" evidence="4">
    <location>
        <begin position="814"/>
        <end position="824"/>
    </location>
</feature>
<evidence type="ECO:0000256" key="1">
    <source>
        <dbReference type="ARBA" id="ARBA00022741"/>
    </source>
</evidence>
<dbReference type="Pfam" id="PF00271">
    <property type="entry name" value="Helicase_C"/>
    <property type="match status" value="1"/>
</dbReference>
<dbReference type="STRING" id="743788.S8E1D0"/>
<dbReference type="CDD" id="cd18793">
    <property type="entry name" value="SF2_C_SNF"/>
    <property type="match status" value="1"/>
</dbReference>
<dbReference type="GO" id="GO:0016787">
    <property type="term" value="F:hydrolase activity"/>
    <property type="evidence" value="ECO:0007669"/>
    <property type="project" value="UniProtKB-KW"/>
</dbReference>
<dbReference type="eggNOG" id="KOG1001">
    <property type="taxonomic scope" value="Eukaryota"/>
</dbReference>
<organism evidence="6 7">
    <name type="scientific">Fomitopsis schrenkii</name>
    <name type="common">Brown rot fungus</name>
    <dbReference type="NCBI Taxonomy" id="2126942"/>
    <lineage>
        <taxon>Eukaryota</taxon>
        <taxon>Fungi</taxon>
        <taxon>Dikarya</taxon>
        <taxon>Basidiomycota</taxon>
        <taxon>Agaricomycotina</taxon>
        <taxon>Agaricomycetes</taxon>
        <taxon>Polyporales</taxon>
        <taxon>Fomitopsis</taxon>
    </lineage>
</organism>
<protein>
    <recommendedName>
        <fullName evidence="5">Helicase ATP-binding domain-containing protein</fullName>
    </recommendedName>
</protein>
<accession>S8E1D0</accession>
<dbReference type="Gene3D" id="3.40.50.300">
    <property type="entry name" value="P-loop containing nucleotide triphosphate hydrolases"/>
    <property type="match status" value="1"/>
</dbReference>
<dbReference type="InterPro" id="IPR038718">
    <property type="entry name" value="SNF2-like_sf"/>
</dbReference>
<keyword evidence="1" id="KW-0547">Nucleotide-binding</keyword>
<dbReference type="SUPFAM" id="SSF52540">
    <property type="entry name" value="P-loop containing nucleoside triphosphate hydrolases"/>
    <property type="match status" value="2"/>
</dbReference>
<keyword evidence="3" id="KW-0067">ATP-binding</keyword>
<keyword evidence="2" id="KW-0378">Hydrolase</keyword>
<dbReference type="GO" id="GO:0006281">
    <property type="term" value="P:DNA repair"/>
    <property type="evidence" value="ECO:0007669"/>
    <property type="project" value="TreeGrafter"/>
</dbReference>
<dbReference type="PANTHER" id="PTHR45626">
    <property type="entry name" value="TRANSCRIPTION TERMINATION FACTOR 2-RELATED"/>
    <property type="match status" value="1"/>
</dbReference>
<dbReference type="OrthoDB" id="2801544at2759"/>
<feature type="compositionally biased region" description="Polar residues" evidence="4">
    <location>
        <begin position="870"/>
        <end position="881"/>
    </location>
</feature>
<evidence type="ECO:0000256" key="3">
    <source>
        <dbReference type="ARBA" id="ARBA00022840"/>
    </source>
</evidence>
<evidence type="ECO:0000313" key="7">
    <source>
        <dbReference type="Proteomes" id="UP000015241"/>
    </source>
</evidence>
<evidence type="ECO:0000313" key="6">
    <source>
        <dbReference type="EMBL" id="EPS98996.1"/>
    </source>
</evidence>
<feature type="region of interest" description="Disordered" evidence="4">
    <location>
        <begin position="496"/>
        <end position="534"/>
    </location>
</feature>
<dbReference type="InterPro" id="IPR049730">
    <property type="entry name" value="SNF2/RAD54-like_C"/>
</dbReference>
<dbReference type="InterPro" id="IPR000330">
    <property type="entry name" value="SNF2_N"/>
</dbReference>
<dbReference type="AlphaFoldDB" id="S8E1D0"/>
<dbReference type="GO" id="GO:0008094">
    <property type="term" value="F:ATP-dependent activity, acting on DNA"/>
    <property type="evidence" value="ECO:0007669"/>
    <property type="project" value="TreeGrafter"/>
</dbReference>
<feature type="region of interest" description="Disordered" evidence="4">
    <location>
        <begin position="804"/>
        <end position="824"/>
    </location>
</feature>